<dbReference type="GO" id="GO:0043197">
    <property type="term" value="C:dendritic spine"/>
    <property type="evidence" value="ECO:0007669"/>
    <property type="project" value="UniProtKB-SubCell"/>
</dbReference>
<dbReference type="GeneTree" id="ENSGT00940000157718"/>
<dbReference type="Pfam" id="PF03285">
    <property type="entry name" value="Paralemmin"/>
    <property type="match status" value="1"/>
</dbReference>
<dbReference type="GO" id="GO:0016020">
    <property type="term" value="C:membrane"/>
    <property type="evidence" value="ECO:0007669"/>
    <property type="project" value="InterPro"/>
</dbReference>
<sequence>YISSGGVKYLKVLFTSERKLEHKIDRWIGVASAVMRKKALREQWLMDGLSQQSEEEQEAMRIQAQDEQQQSDQLQREILRIEKEIKDLETQELNISANEEVVLRRLKEVERTPEDIIKVGILYLPSGLSKSWTEDTDVKLLSTEEDDPIEHDFKTGRNQVLSTAAVSHESMQGEGLKVYDDGRKSVYALQSERDQSPGGAVEVMTPTQVEELLHQAIEEGVQYHQPVFSAPYMGTSRPPTPRTPTKSHLKGKTQCSQDLKEQTPPQIPQPDLPSGAKTLCCSTSGQNQRNLNLWSKFSQTSPPGSTFKNTDANSPNSVAPVQVTVRSGGTPAPTYGSPSGLSPSLVNHESAALIERSANSPRHIPIHPENRANTESITMVFMGYEDAADEEEGVQAEIVLITDSSDEDGADSCVGNQRERKEYLSYHPEGCKSKIFQPKMGVVKVSRDGDLTEEGLELRKPTFCHRSGKRSWSLQNQ</sequence>
<dbReference type="GO" id="GO:0005737">
    <property type="term" value="C:cytoplasm"/>
    <property type="evidence" value="ECO:0007669"/>
    <property type="project" value="UniProtKB-SubCell"/>
</dbReference>
<keyword evidence="1 2" id="KW-0175">Coiled coil</keyword>
<dbReference type="Proteomes" id="UP000694548">
    <property type="component" value="Chromosome sgr08"/>
</dbReference>
<accession>A0A8C6LEF4</accession>
<gene>
    <name evidence="4" type="primary">PALMD</name>
</gene>
<dbReference type="InterPro" id="IPR004965">
    <property type="entry name" value="Paralemmin"/>
</dbReference>
<evidence type="ECO:0000256" key="1">
    <source>
        <dbReference type="ARBA" id="ARBA00023054"/>
    </source>
</evidence>
<dbReference type="Ensembl" id="ENSNFUT00015020017.1">
    <property type="protein sequence ID" value="ENSNFUP00015019122.1"/>
    <property type="gene ID" value="ENSNFUG00015009213.1"/>
</dbReference>
<protein>
    <submittedName>
        <fullName evidence="4">Palmdelphin</fullName>
    </submittedName>
</protein>
<organism evidence="4 5">
    <name type="scientific">Nothobranchius furzeri</name>
    <name type="common">Turquoise killifish</name>
    <dbReference type="NCBI Taxonomy" id="105023"/>
    <lineage>
        <taxon>Eukaryota</taxon>
        <taxon>Metazoa</taxon>
        <taxon>Chordata</taxon>
        <taxon>Craniata</taxon>
        <taxon>Vertebrata</taxon>
        <taxon>Euteleostomi</taxon>
        <taxon>Actinopterygii</taxon>
        <taxon>Neopterygii</taxon>
        <taxon>Teleostei</taxon>
        <taxon>Neoteleostei</taxon>
        <taxon>Acanthomorphata</taxon>
        <taxon>Ovalentaria</taxon>
        <taxon>Atherinomorphae</taxon>
        <taxon>Cyprinodontiformes</taxon>
        <taxon>Nothobranchiidae</taxon>
        <taxon>Nothobranchius</taxon>
    </lineage>
</organism>
<evidence type="ECO:0000313" key="5">
    <source>
        <dbReference type="Proteomes" id="UP000694548"/>
    </source>
</evidence>
<evidence type="ECO:0000256" key="2">
    <source>
        <dbReference type="SAM" id="Coils"/>
    </source>
</evidence>
<reference evidence="4" key="3">
    <citation type="submission" date="2025-09" db="UniProtKB">
        <authorList>
            <consortium name="Ensembl"/>
        </authorList>
    </citation>
    <scope>IDENTIFICATION</scope>
</reference>
<dbReference type="PANTHER" id="PTHR46881:SF2">
    <property type="entry name" value="PALMDELPHIN ISOFORM X1"/>
    <property type="match status" value="1"/>
</dbReference>
<keyword evidence="5" id="KW-1185">Reference proteome</keyword>
<proteinExistence type="predicted"/>
<evidence type="ECO:0000256" key="3">
    <source>
        <dbReference type="SAM" id="MobiDB-lite"/>
    </source>
</evidence>
<reference evidence="4" key="1">
    <citation type="submission" date="2014-08" db="EMBL/GenBank/DDBJ databases">
        <authorList>
            <person name="Senf B."/>
            <person name="Petzold A."/>
            <person name="Downie B.R."/>
            <person name="Koch P."/>
            <person name="Platzer M."/>
        </authorList>
    </citation>
    <scope>NUCLEOTIDE SEQUENCE [LARGE SCALE GENOMIC DNA]</scope>
    <source>
        <strain evidence="4">GRZ</strain>
    </source>
</reference>
<name>A0A8C6LEF4_NOTFU</name>
<feature type="coiled-coil region" evidence="2">
    <location>
        <begin position="50"/>
        <end position="91"/>
    </location>
</feature>
<dbReference type="AlphaFoldDB" id="A0A8C6LEF4"/>
<dbReference type="PANTHER" id="PTHR46881">
    <property type="entry name" value="PALMDELPHIN"/>
    <property type="match status" value="1"/>
</dbReference>
<dbReference type="GO" id="GO:0008360">
    <property type="term" value="P:regulation of cell shape"/>
    <property type="evidence" value="ECO:0007669"/>
    <property type="project" value="InterPro"/>
</dbReference>
<feature type="region of interest" description="Disordered" evidence="3">
    <location>
        <begin position="231"/>
        <end position="273"/>
    </location>
</feature>
<reference evidence="4" key="2">
    <citation type="submission" date="2025-08" db="UniProtKB">
        <authorList>
            <consortium name="Ensembl"/>
        </authorList>
    </citation>
    <scope>IDENTIFICATION</scope>
</reference>
<evidence type="ECO:0000313" key="4">
    <source>
        <dbReference type="Ensembl" id="ENSNFUP00015019122.1"/>
    </source>
</evidence>